<keyword evidence="1" id="KW-0689">Ribosomal protein</keyword>
<gene>
    <name evidence="3" type="ORF">PVL29_010470</name>
</gene>
<keyword evidence="4" id="KW-1185">Reference proteome</keyword>
<evidence type="ECO:0000256" key="1">
    <source>
        <dbReference type="ARBA" id="ARBA00022980"/>
    </source>
</evidence>
<dbReference type="InterPro" id="IPR005707">
    <property type="entry name" value="Ribosomal_uS2_euk/arc"/>
</dbReference>
<reference evidence="3 4" key="1">
    <citation type="journal article" date="2023" name="BMC Biotechnol.">
        <title>Vitis rotundifolia cv Carlos genome sequencing.</title>
        <authorList>
            <person name="Huff M."/>
            <person name="Hulse-Kemp A."/>
            <person name="Scheffler B."/>
            <person name="Youngblood R."/>
            <person name="Simpson S."/>
            <person name="Babiker E."/>
            <person name="Staton M."/>
        </authorList>
    </citation>
    <scope>NUCLEOTIDE SEQUENCE [LARGE SCALE GENOMIC DNA]</scope>
    <source>
        <tissue evidence="3">Leaf</tissue>
    </source>
</reference>
<dbReference type="GO" id="GO:0006412">
    <property type="term" value="P:translation"/>
    <property type="evidence" value="ECO:0007669"/>
    <property type="project" value="InterPro"/>
</dbReference>
<keyword evidence="2" id="KW-0687">Ribonucleoprotein</keyword>
<accession>A0AA38ZTM2</accession>
<dbReference type="GO" id="GO:0015935">
    <property type="term" value="C:small ribosomal subunit"/>
    <property type="evidence" value="ECO:0007669"/>
    <property type="project" value="InterPro"/>
</dbReference>
<comment type="caution">
    <text evidence="3">The sequence shown here is derived from an EMBL/GenBank/DDBJ whole genome shotgun (WGS) entry which is preliminary data.</text>
</comment>
<proteinExistence type="predicted"/>
<name>A0AA38ZTM2_VITRO</name>
<organism evidence="3 4">
    <name type="scientific">Vitis rotundifolia</name>
    <name type="common">Muscadine grape</name>
    <dbReference type="NCBI Taxonomy" id="103349"/>
    <lineage>
        <taxon>Eukaryota</taxon>
        <taxon>Viridiplantae</taxon>
        <taxon>Streptophyta</taxon>
        <taxon>Embryophyta</taxon>
        <taxon>Tracheophyta</taxon>
        <taxon>Spermatophyta</taxon>
        <taxon>Magnoliopsida</taxon>
        <taxon>eudicotyledons</taxon>
        <taxon>Gunneridae</taxon>
        <taxon>Pentapetalae</taxon>
        <taxon>rosids</taxon>
        <taxon>Vitales</taxon>
        <taxon>Vitaceae</taxon>
        <taxon>Viteae</taxon>
        <taxon>Vitis</taxon>
    </lineage>
</organism>
<sequence>MVTACLQQHSHSQQTKVGASLVDSEQMPTVLQFERLHLCSLWAGLFQDDSPNGECIAIENPKDILVLSARTHGQRTVLKSAQYTGAHAIAGKHIPRVLTNQLQISFNDPCLLILTIPIYPHTPRRLHLPCRLPIFYVLHTHSYIHLPILSYHLSLSRSPPYPYFPTFSHPFPTHPYYAWDPMPLTLTIHPNHPPFIPSILYVH</sequence>
<dbReference type="AlphaFoldDB" id="A0AA38ZTM2"/>
<dbReference type="PANTHER" id="PTHR11489">
    <property type="entry name" value="40S RIBOSOMAL PROTEIN SA"/>
    <property type="match status" value="1"/>
</dbReference>
<dbReference type="SUPFAM" id="SSF52313">
    <property type="entry name" value="Ribosomal protein S2"/>
    <property type="match status" value="1"/>
</dbReference>
<dbReference type="EMBL" id="JARBHA010000008">
    <property type="protein sequence ID" value="KAJ9694996.1"/>
    <property type="molecule type" value="Genomic_DNA"/>
</dbReference>
<evidence type="ECO:0000313" key="4">
    <source>
        <dbReference type="Proteomes" id="UP001168098"/>
    </source>
</evidence>
<dbReference type="Proteomes" id="UP001168098">
    <property type="component" value="Unassembled WGS sequence"/>
</dbReference>
<evidence type="ECO:0000313" key="3">
    <source>
        <dbReference type="EMBL" id="KAJ9694996.1"/>
    </source>
</evidence>
<dbReference type="GO" id="GO:0003735">
    <property type="term" value="F:structural constituent of ribosome"/>
    <property type="evidence" value="ECO:0007669"/>
    <property type="project" value="InterPro"/>
</dbReference>
<dbReference type="InterPro" id="IPR023591">
    <property type="entry name" value="Ribosomal_uS2_flav_dom_sf"/>
</dbReference>
<dbReference type="Gene3D" id="3.40.50.10490">
    <property type="entry name" value="Glucose-6-phosphate isomerase like protein, domain 1"/>
    <property type="match status" value="1"/>
</dbReference>
<evidence type="ECO:0000256" key="2">
    <source>
        <dbReference type="ARBA" id="ARBA00023274"/>
    </source>
</evidence>
<protein>
    <submittedName>
        <fullName evidence="3">Uncharacterized protein</fullName>
    </submittedName>
</protein>